<dbReference type="Gene3D" id="1.20.58.340">
    <property type="entry name" value="Magnesium transport protein CorA, transmembrane region"/>
    <property type="match status" value="1"/>
</dbReference>
<dbReference type="GeneID" id="25792023"/>
<dbReference type="Proteomes" id="UP000007115">
    <property type="component" value="Unassembled WGS sequence"/>
</dbReference>
<dbReference type="Pfam" id="PF12796">
    <property type="entry name" value="Ank_2"/>
    <property type="match status" value="1"/>
</dbReference>
<sequence length="1178" mass="133505">MQIRSPQRLTSSIDIVDRASSIGHSETHVHGALVSIDLNCPADLFYGRKNLVAKFSLSFTTQIQDGFHKSIAIQHAKVDYFRADNDMRKLVNGFKLPAPEIKGDYKDGKADIEIPQPNAHETNYSGNIRIIVLLDAYPSNMNVSASLSILSTADGSSRPSRAFNSVTHPQIAPSPSEERLQRLLCWTAGLGYEKLFAAYLDQEPSILDMEDEFGMTPFSCAALAGKTSVIQQALQHGGCISAREKTERGPSPLEAAARSKDPGIFDSFLIFLKYYETIDNDIFEPGEKSRLGKTPALSATEIEQELNTAVRGEQTATITKLIGMLLAHQVEHIKDDWLAHQMLQAAEKGALCLVQVLISCGANVKSEIAVQDRYGNEQRKTPLLGAIENDRIKVAKFLISHGAGNQDALHAAVMRKQHNTIRALLQVGIPVDKDATKKLLSIATDNRDSTTLMLLKLEDGTGELATSDTLDQEVDKLFEATVVDFIDDRSTKFSELTVSELMKKKPDFFKVSGKTNFKWFHLPANNMKWVEALIRKIYHYEPLLVYKVLEPKRWVKRQHEGEHNSAHARFMLPTCFDFSEAFEDKKKIGNDNKDKHVVLFMPYLYWDEQKTMNRRSELLAAYYSDLSEGETTSSIKFPPGTPKEEKLLRRYLFSGDNGKPHSRHVLHIRRTLDQSLYHNLKDTIIRDADQTVHRYQKKLNKKKREDEPLAAIMVDQLWLWILVGQSGKADTIVTCFPSRDWSDVGMNTTEPAETKPILDQRRTTDVLQITKSYIQHRPNAVKTPYDLAGVIASRCSRALLDHSTDMINFAEVYENSISDIMNEETLLFNRFNNLMQTRTKRMDGFITEHKTENKSEKYSAYQGLADQIMDDIQLVQSREMIPEISAEYCEVHRQYTLESEIPNVGEIKKLESKMNDDDKKEHLIKLLEKFGRFYVLDITREITLLSQIKDIQDELQMMEKVFAEQKDVLEMMDRIVHNMKQASSDRNGDVIAREVMAKPPPLMISGSNRAEGTNSEELQNDLDTYDDSNNDSIFGDLSSLVELKQKQNNMIDTRTARLQAEQAHSMTLEAEKQSKTLMVFTIVTIVFLPLSFIAAFFAIPTKEFDNNSLTLGFVSKVTFPASAAISLLFIAVGFSVSYWRSVIGRIHVMVHNLRNKSTRHFNRNGNDTAPLEKVVTYK</sequence>
<evidence type="ECO:0008006" key="8">
    <source>
        <dbReference type="Google" id="ProtNLM"/>
    </source>
</evidence>
<evidence type="ECO:0000256" key="5">
    <source>
        <dbReference type="SAM" id="Phobius"/>
    </source>
</evidence>
<evidence type="ECO:0000313" key="6">
    <source>
        <dbReference type="EMBL" id="EHK17408.1"/>
    </source>
</evidence>
<evidence type="ECO:0000256" key="2">
    <source>
        <dbReference type="ARBA" id="ARBA00022692"/>
    </source>
</evidence>
<dbReference type="STRING" id="413071.G9N6Q7"/>
<accession>G9N6Q7</accession>
<keyword evidence="7" id="KW-1185">Reference proteome</keyword>
<dbReference type="EMBL" id="ABDF02000088">
    <property type="protein sequence ID" value="EHK17408.1"/>
    <property type="molecule type" value="Genomic_DNA"/>
</dbReference>
<dbReference type="SMART" id="SM00248">
    <property type="entry name" value="ANK"/>
    <property type="match status" value="3"/>
</dbReference>
<dbReference type="InterPro" id="IPR036770">
    <property type="entry name" value="Ankyrin_rpt-contain_sf"/>
</dbReference>
<dbReference type="InterPro" id="IPR002110">
    <property type="entry name" value="Ankyrin_rpt"/>
</dbReference>
<keyword evidence="4 5" id="KW-0472">Membrane</keyword>
<evidence type="ECO:0000256" key="3">
    <source>
        <dbReference type="ARBA" id="ARBA00022989"/>
    </source>
</evidence>
<feature type="transmembrane region" description="Helical" evidence="5">
    <location>
        <begin position="1119"/>
        <end position="1139"/>
    </location>
</feature>
<feature type="transmembrane region" description="Helical" evidence="5">
    <location>
        <begin position="1076"/>
        <end position="1099"/>
    </location>
</feature>
<comment type="subcellular location">
    <subcellularLocation>
        <location evidence="1">Membrane</location>
        <topology evidence="1">Multi-pass membrane protein</topology>
    </subcellularLocation>
</comment>
<organism evidence="6 7">
    <name type="scientific">Hypocrea virens (strain Gv29-8 / FGSC 10586)</name>
    <name type="common">Gliocladium virens</name>
    <name type="synonym">Trichoderma virens</name>
    <dbReference type="NCBI Taxonomy" id="413071"/>
    <lineage>
        <taxon>Eukaryota</taxon>
        <taxon>Fungi</taxon>
        <taxon>Dikarya</taxon>
        <taxon>Ascomycota</taxon>
        <taxon>Pezizomycotina</taxon>
        <taxon>Sordariomycetes</taxon>
        <taxon>Hypocreomycetidae</taxon>
        <taxon>Hypocreales</taxon>
        <taxon>Hypocreaceae</taxon>
        <taxon>Trichoderma</taxon>
    </lineage>
</organism>
<keyword evidence="3 5" id="KW-1133">Transmembrane helix</keyword>
<dbReference type="InParanoid" id="G9N6Q7"/>
<protein>
    <recommendedName>
        <fullName evidence="8">Ankyrin repeat protein</fullName>
    </recommendedName>
</protein>
<dbReference type="eggNOG" id="KOG4177">
    <property type="taxonomic scope" value="Eukaryota"/>
</dbReference>
<dbReference type="AlphaFoldDB" id="G9N6Q7"/>
<dbReference type="SUPFAM" id="SSF144083">
    <property type="entry name" value="Magnesium transport protein CorA, transmembrane region"/>
    <property type="match status" value="1"/>
</dbReference>
<keyword evidence="2 5" id="KW-0812">Transmembrane</keyword>
<gene>
    <name evidence="6" type="ORF">TRIVIDRAFT_226365</name>
</gene>
<dbReference type="SUPFAM" id="SSF48403">
    <property type="entry name" value="Ankyrin repeat"/>
    <property type="match status" value="1"/>
</dbReference>
<dbReference type="OrthoDB" id="4898535at2759"/>
<comment type="caution">
    <text evidence="6">The sequence shown here is derived from an EMBL/GenBank/DDBJ whole genome shotgun (WGS) entry which is preliminary data.</text>
</comment>
<dbReference type="PANTHER" id="PTHR47685:SF1">
    <property type="entry name" value="MAGNESIUM TRANSPORT PROTEIN CORA"/>
    <property type="match status" value="1"/>
</dbReference>
<reference evidence="6 7" key="1">
    <citation type="journal article" date="2011" name="Genome Biol.">
        <title>Comparative genome sequence analysis underscores mycoparasitism as the ancestral life style of Trichoderma.</title>
        <authorList>
            <person name="Kubicek C.P."/>
            <person name="Herrera-Estrella A."/>
            <person name="Seidl-Seiboth V."/>
            <person name="Martinez D.A."/>
            <person name="Druzhinina I.S."/>
            <person name="Thon M."/>
            <person name="Zeilinger S."/>
            <person name="Casas-Flores S."/>
            <person name="Horwitz B.A."/>
            <person name="Mukherjee P.K."/>
            <person name="Mukherjee M."/>
            <person name="Kredics L."/>
            <person name="Alcaraz L.D."/>
            <person name="Aerts A."/>
            <person name="Antal Z."/>
            <person name="Atanasova L."/>
            <person name="Cervantes-Badillo M.G."/>
            <person name="Challacombe J."/>
            <person name="Chertkov O."/>
            <person name="McCluskey K."/>
            <person name="Coulpier F."/>
            <person name="Deshpande N."/>
            <person name="von Doehren H."/>
            <person name="Ebbole D.J."/>
            <person name="Esquivel-Naranjo E.U."/>
            <person name="Fekete E."/>
            <person name="Flipphi M."/>
            <person name="Glaser F."/>
            <person name="Gomez-Rodriguez E.Y."/>
            <person name="Gruber S."/>
            <person name="Han C."/>
            <person name="Henrissat B."/>
            <person name="Hermosa R."/>
            <person name="Hernandez-Onate M."/>
            <person name="Karaffa L."/>
            <person name="Kosti I."/>
            <person name="Le Crom S."/>
            <person name="Lindquist E."/>
            <person name="Lucas S."/>
            <person name="Luebeck M."/>
            <person name="Luebeck P.S."/>
            <person name="Margeot A."/>
            <person name="Metz B."/>
            <person name="Misra M."/>
            <person name="Nevalainen H."/>
            <person name="Omann M."/>
            <person name="Packer N."/>
            <person name="Perrone G."/>
            <person name="Uresti-Rivera E.E."/>
            <person name="Salamov A."/>
            <person name="Schmoll M."/>
            <person name="Seiboth B."/>
            <person name="Shapiro H."/>
            <person name="Sukno S."/>
            <person name="Tamayo-Ramos J.A."/>
            <person name="Tisch D."/>
            <person name="Wiest A."/>
            <person name="Wilkinson H.H."/>
            <person name="Zhang M."/>
            <person name="Coutinho P.M."/>
            <person name="Kenerley C.M."/>
            <person name="Monte E."/>
            <person name="Baker S.E."/>
            <person name="Grigoriev I.V."/>
        </authorList>
    </citation>
    <scope>NUCLEOTIDE SEQUENCE [LARGE SCALE GENOMIC DNA]</scope>
    <source>
        <strain evidence="7">Gv29-8 / FGSC 10586</strain>
    </source>
</reference>
<dbReference type="HOGENOM" id="CLU_276488_0_0_1"/>
<dbReference type="GO" id="GO:0016020">
    <property type="term" value="C:membrane"/>
    <property type="evidence" value="ECO:0007669"/>
    <property type="project" value="UniProtKB-SubCell"/>
</dbReference>
<dbReference type="OMA" id="KWFHLPA"/>
<evidence type="ECO:0000313" key="7">
    <source>
        <dbReference type="Proteomes" id="UP000007115"/>
    </source>
</evidence>
<dbReference type="PANTHER" id="PTHR47685">
    <property type="entry name" value="MAGNESIUM TRANSPORT PROTEIN CORA"/>
    <property type="match status" value="1"/>
</dbReference>
<dbReference type="Gene3D" id="1.25.40.20">
    <property type="entry name" value="Ankyrin repeat-containing domain"/>
    <property type="match status" value="1"/>
</dbReference>
<dbReference type="InterPro" id="IPR045863">
    <property type="entry name" value="CorA_TM1_TM2"/>
</dbReference>
<dbReference type="InterPro" id="IPR050829">
    <property type="entry name" value="CorA_MIT"/>
</dbReference>
<proteinExistence type="predicted"/>
<name>G9N6Q7_HYPVG</name>
<dbReference type="RefSeq" id="XP_013951611.1">
    <property type="nucleotide sequence ID" value="XM_014096136.1"/>
</dbReference>
<dbReference type="VEuPathDB" id="FungiDB:TRIVIDRAFT_226365"/>
<evidence type="ECO:0000256" key="4">
    <source>
        <dbReference type="ARBA" id="ARBA00023136"/>
    </source>
</evidence>
<evidence type="ECO:0000256" key="1">
    <source>
        <dbReference type="ARBA" id="ARBA00004141"/>
    </source>
</evidence>